<dbReference type="KEGG" id="dru:Desru_1789"/>
<dbReference type="GO" id="GO:0004013">
    <property type="term" value="F:adenosylhomocysteinase activity"/>
    <property type="evidence" value="ECO:0007669"/>
    <property type="project" value="UniProtKB-UniRule"/>
</dbReference>
<dbReference type="Gene3D" id="3.40.50.720">
    <property type="entry name" value="NAD(P)-binding Rossmann-like Domain"/>
    <property type="match status" value="1"/>
</dbReference>
<dbReference type="HAMAP" id="MF_00563">
    <property type="entry name" value="AdoHcyase"/>
    <property type="match status" value="1"/>
</dbReference>
<dbReference type="EMBL" id="CP002780">
    <property type="protein sequence ID" value="AEG60052.1"/>
    <property type="molecule type" value="Genomic_DNA"/>
</dbReference>
<feature type="binding site" evidence="5">
    <location>
        <position position="150"/>
    </location>
    <ligand>
        <name>substrate</name>
    </ligand>
</feature>
<keyword evidence="2 5" id="KW-0554">One-carbon metabolism</keyword>
<comment type="pathway">
    <text evidence="5 7">Amino-acid biosynthesis; L-homocysteine biosynthesis; L-homocysteine from S-adenosyl-L-homocysteine: step 1/1.</text>
</comment>
<reference evidence="11" key="1">
    <citation type="submission" date="2011-05" db="EMBL/GenBank/DDBJ databases">
        <title>Complete sequence of Desulfotomaculum ruminis DSM 2154.</title>
        <authorList>
            <person name="Lucas S."/>
            <person name="Copeland A."/>
            <person name="Lapidus A."/>
            <person name="Cheng J.-F."/>
            <person name="Goodwin L."/>
            <person name="Pitluck S."/>
            <person name="Lu M."/>
            <person name="Detter J.C."/>
            <person name="Han C."/>
            <person name="Tapia R."/>
            <person name="Land M."/>
            <person name="Hauser L."/>
            <person name="Kyrpides N."/>
            <person name="Ivanova N."/>
            <person name="Mikhailova N."/>
            <person name="Pagani I."/>
            <person name="Stams A.J.M."/>
            <person name="Plugge C.M."/>
            <person name="Muyzer G."/>
            <person name="Kuever J."/>
            <person name="Parshina S.N."/>
            <person name="Ivanova A.E."/>
            <person name="Nazina T.N."/>
            <person name="Brambilla E."/>
            <person name="Spring S."/>
            <person name="Klenk H.-P."/>
            <person name="Woyke T."/>
        </authorList>
    </citation>
    <scope>NUCLEOTIDE SEQUENCE [LARGE SCALE GENOMIC DNA]</scope>
    <source>
        <strain evidence="11">ATCC 23193 / DSM 2154 / NCIB 8452 / DL</strain>
    </source>
</reference>
<feature type="binding site" evidence="5">
    <location>
        <position position="125"/>
    </location>
    <ligand>
        <name>substrate</name>
    </ligand>
</feature>
<dbReference type="EC" id="3.13.2.1" evidence="5"/>
<feature type="domain" description="S-adenosyl-L-homocysteine hydrolase NAD binding" evidence="9">
    <location>
        <begin position="185"/>
        <end position="346"/>
    </location>
</feature>
<name>F6DTJ0_DESRL</name>
<dbReference type="PROSITE" id="PS00739">
    <property type="entry name" value="ADOHCYASE_2"/>
    <property type="match status" value="1"/>
</dbReference>
<gene>
    <name evidence="5" type="primary">ahcY</name>
    <name evidence="10" type="ordered locus">Desru_1789</name>
</gene>
<feature type="binding site" evidence="5">
    <location>
        <position position="185"/>
    </location>
    <ligand>
        <name>NAD(+)</name>
        <dbReference type="ChEBI" id="CHEBI:57540"/>
    </ligand>
</feature>
<evidence type="ECO:0000256" key="5">
    <source>
        <dbReference type="HAMAP-Rule" id="MF_00563"/>
    </source>
</evidence>
<protein>
    <recommendedName>
        <fullName evidence="5">Adenosylhomocysteinase</fullName>
        <ecNumber evidence="5">3.13.2.1</ecNumber>
    </recommendedName>
    <alternativeName>
        <fullName evidence="5">S-adenosyl-L-homocysteine hydrolase</fullName>
        <shortName evidence="5">AdoHcyase</shortName>
    </alternativeName>
</protein>
<evidence type="ECO:0000256" key="6">
    <source>
        <dbReference type="PIRSR" id="PIRSR001109-2"/>
    </source>
</evidence>
<dbReference type="InterPro" id="IPR000043">
    <property type="entry name" value="Adenosylhomocysteinase-like"/>
</dbReference>
<evidence type="ECO:0000256" key="3">
    <source>
        <dbReference type="ARBA" id="ARBA00022801"/>
    </source>
</evidence>
<dbReference type="PIRSF" id="PIRSF001109">
    <property type="entry name" value="Ad_hcy_hydrolase"/>
    <property type="match status" value="1"/>
</dbReference>
<evidence type="ECO:0000256" key="8">
    <source>
        <dbReference type="RuleBase" id="RU004166"/>
    </source>
</evidence>
<keyword evidence="5" id="KW-0963">Cytoplasm</keyword>
<evidence type="ECO:0000313" key="10">
    <source>
        <dbReference type="EMBL" id="AEG60052.1"/>
    </source>
</evidence>
<comment type="catalytic activity">
    <reaction evidence="5 7">
        <text>S-adenosyl-L-homocysteine + H2O = L-homocysteine + adenosine</text>
        <dbReference type="Rhea" id="RHEA:21708"/>
        <dbReference type="ChEBI" id="CHEBI:15377"/>
        <dbReference type="ChEBI" id="CHEBI:16335"/>
        <dbReference type="ChEBI" id="CHEBI:57856"/>
        <dbReference type="ChEBI" id="CHEBI:58199"/>
        <dbReference type="EC" id="3.13.2.1"/>
    </reaction>
</comment>
<feature type="binding site" evidence="5 6">
    <location>
        <position position="237"/>
    </location>
    <ligand>
        <name>NAD(+)</name>
        <dbReference type="ChEBI" id="CHEBI:57540"/>
    </ligand>
</feature>
<dbReference type="InterPro" id="IPR036291">
    <property type="entry name" value="NAD(P)-bd_dom_sf"/>
</dbReference>
<comment type="cofactor">
    <cofactor evidence="5 6 7">
        <name>NAD(+)</name>
        <dbReference type="ChEBI" id="CHEBI:57540"/>
    </cofactor>
    <text evidence="5 6 7">Binds 1 NAD(+) per subunit.</text>
</comment>
<feature type="binding site" evidence="5">
    <location>
        <begin position="214"/>
        <end position="219"/>
    </location>
    <ligand>
        <name>NAD(+)</name>
        <dbReference type="ChEBI" id="CHEBI:57540"/>
    </ligand>
</feature>
<dbReference type="InterPro" id="IPR015878">
    <property type="entry name" value="Ado_hCys_hydrolase_NAD-bd"/>
</dbReference>
<evidence type="ECO:0000256" key="1">
    <source>
        <dbReference type="ARBA" id="ARBA00007122"/>
    </source>
</evidence>
<accession>F6DTJ0</accession>
<feature type="binding site" evidence="5">
    <location>
        <position position="180"/>
    </location>
    <ligand>
        <name>substrate</name>
    </ligand>
</feature>
<evidence type="ECO:0000256" key="2">
    <source>
        <dbReference type="ARBA" id="ARBA00022563"/>
    </source>
</evidence>
<evidence type="ECO:0000256" key="4">
    <source>
        <dbReference type="ARBA" id="ARBA00023027"/>
    </source>
</evidence>
<comment type="subcellular location">
    <subcellularLocation>
        <location evidence="5">Cytoplasm</location>
    </subcellularLocation>
</comment>
<dbReference type="RefSeq" id="WP_013841816.1">
    <property type="nucleotide sequence ID" value="NC_015589.1"/>
</dbReference>
<dbReference type="eggNOG" id="COG0499">
    <property type="taxonomic scope" value="Bacteria"/>
</dbReference>
<dbReference type="SUPFAM" id="SSF51735">
    <property type="entry name" value="NAD(P)-binding Rossmann-fold domains"/>
    <property type="match status" value="1"/>
</dbReference>
<feature type="binding site" evidence="5 6">
    <location>
        <begin position="293"/>
        <end position="295"/>
    </location>
    <ligand>
        <name>NAD(+)</name>
        <dbReference type="ChEBI" id="CHEBI:57540"/>
    </ligand>
</feature>
<organism evidence="10 11">
    <name type="scientific">Desulforamulus ruminis (strain ATCC 23193 / DSM 2154 / NCIMB 8452 / DL)</name>
    <name type="common">Desulfotomaculum ruminis</name>
    <dbReference type="NCBI Taxonomy" id="696281"/>
    <lineage>
        <taxon>Bacteria</taxon>
        <taxon>Bacillati</taxon>
        <taxon>Bacillota</taxon>
        <taxon>Clostridia</taxon>
        <taxon>Eubacteriales</taxon>
        <taxon>Peptococcaceae</taxon>
        <taxon>Desulforamulus</taxon>
    </lineage>
</organism>
<dbReference type="SMART" id="SM00996">
    <property type="entry name" value="AdoHcyase"/>
    <property type="match status" value="1"/>
</dbReference>
<reference evidence="10 11" key="2">
    <citation type="journal article" date="2012" name="Stand. Genomic Sci.">
        <title>Complete genome sequence of the sulfate-reducing firmicute Desulfotomaculum ruminis type strain (DL(T)).</title>
        <authorList>
            <person name="Spring S."/>
            <person name="Visser M."/>
            <person name="Lu M."/>
            <person name="Copeland A."/>
            <person name="Lapidus A."/>
            <person name="Lucas S."/>
            <person name="Cheng J.F."/>
            <person name="Han C."/>
            <person name="Tapia R."/>
            <person name="Goodwin L.A."/>
            <person name="Pitluck S."/>
            <person name="Ivanova N."/>
            <person name="Land M."/>
            <person name="Hauser L."/>
            <person name="Larimer F."/>
            <person name="Rohde M."/>
            <person name="Goker M."/>
            <person name="Detter J.C."/>
            <person name="Kyrpides N.C."/>
            <person name="Woyke T."/>
            <person name="Schaap P.J."/>
            <person name="Plugge C.M."/>
            <person name="Muyzer G."/>
            <person name="Kuever J."/>
            <person name="Pereira I.A."/>
            <person name="Parshina S.N."/>
            <person name="Bernier-Latmani R."/>
            <person name="Stams A.J."/>
            <person name="Klenk H.P."/>
        </authorList>
    </citation>
    <scope>NUCLEOTIDE SEQUENCE [LARGE SCALE GENOMIC DNA]</scope>
    <source>
        <strain evidence="11">ATCC 23193 / DSM 2154 / NCIB 8452 / DL</strain>
    </source>
</reference>
<sequence length="418" mass="46228">MPDYIVRDIQMAPAGRLKIDWVRQHMPVLNAIREEFEREQPFKGVRVAVCIHLEAKTAYLAEVLKAGGAQVSISGSNPLSTQDDVAAALAAAGLNVYSWYNASEEEYKDHLLHLIDDQPDIVIDDGGDVVQLLHTERTELASRVLGGCEETTTGVLRLRSLERQGQLRFPMIAVNDAYCKYLFDNRYGTGESVWSGIMRTTNLITAGKTVVVAGYGWCGKGIAMRARGLGAKVIVTEVDPVKAIEAYMDGFHPMNSLEAAKMGDIFITVTGCKDVFTGKHYPHMKDGAILCNAGHFDVEVNKKDLAELSVSRRIVRKDIEEFVLQDGRKIYLLAEGRLVNLAAGDGHPAEIMDMSFALQALSARYVLENSGRLEKKVFVVPKEIDDRVADLKLKSLGVQIDSLTAEQEAYINDWNHTT</sequence>
<dbReference type="Pfam" id="PF05221">
    <property type="entry name" value="AdoHcyase"/>
    <property type="match status" value="2"/>
</dbReference>
<dbReference type="NCBIfam" id="NF004005">
    <property type="entry name" value="PRK05476.2-3"/>
    <property type="match status" value="1"/>
</dbReference>
<comment type="function">
    <text evidence="5">May play a key role in the regulation of the intracellular concentration of adenosylhomocysteine.</text>
</comment>
<feature type="binding site" evidence="5">
    <location>
        <position position="184"/>
    </location>
    <ligand>
        <name>substrate</name>
    </ligand>
</feature>
<dbReference type="STRING" id="696281.Desru_1789"/>
<dbReference type="Gene3D" id="3.40.50.1480">
    <property type="entry name" value="Adenosylhomocysteinase-like"/>
    <property type="match status" value="1"/>
</dbReference>
<dbReference type="GO" id="GO:0071269">
    <property type="term" value="P:L-homocysteine biosynthetic process"/>
    <property type="evidence" value="ECO:0007669"/>
    <property type="project" value="UniProtKB-UniRule"/>
</dbReference>
<dbReference type="GO" id="GO:0006730">
    <property type="term" value="P:one-carbon metabolic process"/>
    <property type="evidence" value="ECO:0007669"/>
    <property type="project" value="UniProtKB-UniRule"/>
</dbReference>
<keyword evidence="3 5" id="KW-0378">Hydrolase</keyword>
<dbReference type="Proteomes" id="UP000009234">
    <property type="component" value="Chromosome"/>
</dbReference>
<feature type="binding site" evidence="5 6">
    <location>
        <position position="340"/>
    </location>
    <ligand>
        <name>NAD(+)</name>
        <dbReference type="ChEBI" id="CHEBI:57540"/>
    </ligand>
</feature>
<feature type="binding site" evidence="6">
    <location>
        <begin position="216"/>
        <end position="221"/>
    </location>
    <ligand>
        <name>NAD(+)</name>
        <dbReference type="ChEBI" id="CHEBI:57540"/>
    </ligand>
</feature>
<feature type="binding site" evidence="5 6">
    <location>
        <begin position="151"/>
        <end position="153"/>
    </location>
    <ligand>
        <name>NAD(+)</name>
        <dbReference type="ChEBI" id="CHEBI:57540"/>
    </ligand>
</feature>
<dbReference type="GO" id="GO:0005829">
    <property type="term" value="C:cytosol"/>
    <property type="evidence" value="ECO:0007669"/>
    <property type="project" value="TreeGrafter"/>
</dbReference>
<dbReference type="InterPro" id="IPR042172">
    <property type="entry name" value="Adenosylhomocyst_ase-like_sf"/>
</dbReference>
<dbReference type="UniPathway" id="UPA00314">
    <property type="reaction ID" value="UER00076"/>
</dbReference>
<dbReference type="SUPFAM" id="SSF52283">
    <property type="entry name" value="Formate/glycerate dehydrogenase catalytic domain-like"/>
    <property type="match status" value="1"/>
</dbReference>
<keyword evidence="4 5" id="KW-0520">NAD</keyword>
<dbReference type="NCBIfam" id="TIGR00936">
    <property type="entry name" value="ahcY"/>
    <property type="match status" value="1"/>
</dbReference>
<comment type="similarity">
    <text evidence="1 5 8">Belongs to the adenosylhomocysteinase family.</text>
</comment>
<dbReference type="Pfam" id="PF00670">
    <property type="entry name" value="AdoHcyase_NAD"/>
    <property type="match status" value="1"/>
</dbReference>
<dbReference type="HOGENOM" id="CLU_025194_2_1_9"/>
<proteinExistence type="inferred from homology"/>
<dbReference type="GO" id="GO:0033353">
    <property type="term" value="P:S-adenosylmethionine cycle"/>
    <property type="evidence" value="ECO:0007669"/>
    <property type="project" value="TreeGrafter"/>
</dbReference>
<evidence type="ECO:0000256" key="7">
    <source>
        <dbReference type="RuleBase" id="RU000548"/>
    </source>
</evidence>
<dbReference type="CDD" id="cd00401">
    <property type="entry name" value="SAHH"/>
    <property type="match status" value="1"/>
</dbReference>
<dbReference type="PANTHER" id="PTHR23420">
    <property type="entry name" value="ADENOSYLHOMOCYSTEINASE"/>
    <property type="match status" value="1"/>
</dbReference>
<dbReference type="SMART" id="SM00997">
    <property type="entry name" value="AdoHcyase_NAD"/>
    <property type="match status" value="1"/>
</dbReference>
<comment type="caution">
    <text evidence="5">Lacks conserved residue(s) required for the propagation of feature annotation.</text>
</comment>
<dbReference type="PANTHER" id="PTHR23420:SF0">
    <property type="entry name" value="ADENOSYLHOMOCYSTEINASE"/>
    <property type="match status" value="1"/>
</dbReference>
<keyword evidence="11" id="KW-1185">Reference proteome</keyword>
<dbReference type="InterPro" id="IPR020082">
    <property type="entry name" value="S-Ado-L-homoCys_hydrolase_CS"/>
</dbReference>
<dbReference type="FunFam" id="3.40.50.720:FF:000004">
    <property type="entry name" value="Adenosylhomocysteinase"/>
    <property type="match status" value="1"/>
</dbReference>
<dbReference type="OrthoDB" id="9802717at2"/>
<dbReference type="PROSITE" id="PS00738">
    <property type="entry name" value="ADOHCYASE_1"/>
    <property type="match status" value="1"/>
</dbReference>
<evidence type="ECO:0000259" key="9">
    <source>
        <dbReference type="SMART" id="SM00997"/>
    </source>
</evidence>
<dbReference type="AlphaFoldDB" id="F6DTJ0"/>
<evidence type="ECO:0000313" key="11">
    <source>
        <dbReference type="Proteomes" id="UP000009234"/>
    </source>
</evidence>
<feature type="binding site" evidence="6">
    <location>
        <position position="347"/>
    </location>
    <ligand>
        <name>NAD(+)</name>
        <dbReference type="ChEBI" id="CHEBI:57540"/>
    </ligand>
</feature>